<feature type="non-terminal residue" evidence="11">
    <location>
        <position position="1"/>
    </location>
</feature>
<evidence type="ECO:0000256" key="2">
    <source>
        <dbReference type="ARBA" id="ARBA00010663"/>
    </source>
</evidence>
<keyword evidence="5" id="KW-0297">G-protein coupled receptor</keyword>
<dbReference type="GO" id="GO:0005886">
    <property type="term" value="C:plasma membrane"/>
    <property type="evidence" value="ECO:0007669"/>
    <property type="project" value="TreeGrafter"/>
</dbReference>
<evidence type="ECO:0000256" key="5">
    <source>
        <dbReference type="ARBA" id="ARBA00023040"/>
    </source>
</evidence>
<gene>
    <name evidence="11" type="ORF">NTEN_LOCUS6279</name>
</gene>
<dbReference type="InterPro" id="IPR000276">
    <property type="entry name" value="GPCR_Rhodpsn"/>
</dbReference>
<evidence type="ECO:0000259" key="10">
    <source>
        <dbReference type="PROSITE" id="PS50262"/>
    </source>
</evidence>
<dbReference type="GO" id="GO:0004930">
    <property type="term" value="F:G protein-coupled receptor activity"/>
    <property type="evidence" value="ECO:0007669"/>
    <property type="project" value="UniProtKB-KW"/>
</dbReference>
<organism evidence="11 12">
    <name type="scientific">Nesidiocoris tenuis</name>
    <dbReference type="NCBI Taxonomy" id="355587"/>
    <lineage>
        <taxon>Eukaryota</taxon>
        <taxon>Metazoa</taxon>
        <taxon>Ecdysozoa</taxon>
        <taxon>Arthropoda</taxon>
        <taxon>Hexapoda</taxon>
        <taxon>Insecta</taxon>
        <taxon>Pterygota</taxon>
        <taxon>Neoptera</taxon>
        <taxon>Paraneoptera</taxon>
        <taxon>Hemiptera</taxon>
        <taxon>Heteroptera</taxon>
        <taxon>Panheteroptera</taxon>
        <taxon>Cimicomorpha</taxon>
        <taxon>Miridae</taxon>
        <taxon>Dicyphina</taxon>
        <taxon>Nesidiocoris</taxon>
    </lineage>
</organism>
<evidence type="ECO:0000256" key="8">
    <source>
        <dbReference type="ARBA" id="ARBA00023224"/>
    </source>
</evidence>
<comment type="similarity">
    <text evidence="2">Belongs to the G-protein coupled receptor 1 family.</text>
</comment>
<keyword evidence="3 9" id="KW-0812">Transmembrane</keyword>
<evidence type="ECO:0000313" key="11">
    <source>
        <dbReference type="EMBL" id="CAB0000261.1"/>
    </source>
</evidence>
<dbReference type="InterPro" id="IPR017452">
    <property type="entry name" value="GPCR_Rhodpsn_7TM"/>
</dbReference>
<evidence type="ECO:0000256" key="4">
    <source>
        <dbReference type="ARBA" id="ARBA00022989"/>
    </source>
</evidence>
<feature type="transmembrane region" description="Helical" evidence="9">
    <location>
        <begin position="6"/>
        <end position="25"/>
    </location>
</feature>
<keyword evidence="6 9" id="KW-0472">Membrane</keyword>
<dbReference type="AlphaFoldDB" id="A0A6H5GCB0"/>
<dbReference type="SUPFAM" id="SSF81321">
    <property type="entry name" value="Family A G protein-coupled receptor-like"/>
    <property type="match status" value="1"/>
</dbReference>
<accession>A0A6H5GCB0</accession>
<comment type="subcellular location">
    <subcellularLocation>
        <location evidence="1">Membrane</location>
        <topology evidence="1">Multi-pass membrane protein</topology>
    </subcellularLocation>
</comment>
<dbReference type="EMBL" id="CADCXU010009330">
    <property type="protein sequence ID" value="CAB0000261.1"/>
    <property type="molecule type" value="Genomic_DNA"/>
</dbReference>
<reference evidence="11 12" key="1">
    <citation type="submission" date="2020-02" db="EMBL/GenBank/DDBJ databases">
        <authorList>
            <person name="Ferguson B K."/>
        </authorList>
    </citation>
    <scope>NUCLEOTIDE SEQUENCE [LARGE SCALE GENOMIC DNA]</scope>
</reference>
<evidence type="ECO:0000313" key="12">
    <source>
        <dbReference type="Proteomes" id="UP000479000"/>
    </source>
</evidence>
<dbReference type="Proteomes" id="UP000479000">
    <property type="component" value="Unassembled WGS sequence"/>
</dbReference>
<dbReference type="PROSITE" id="PS50262">
    <property type="entry name" value="G_PROTEIN_RECEP_F1_2"/>
    <property type="match status" value="1"/>
</dbReference>
<evidence type="ECO:0000256" key="9">
    <source>
        <dbReference type="SAM" id="Phobius"/>
    </source>
</evidence>
<dbReference type="PROSITE" id="PS00237">
    <property type="entry name" value="G_PROTEIN_RECEP_F1_1"/>
    <property type="match status" value="1"/>
</dbReference>
<name>A0A6H5GCB0_9HEMI</name>
<evidence type="ECO:0000256" key="7">
    <source>
        <dbReference type="ARBA" id="ARBA00023170"/>
    </source>
</evidence>
<keyword evidence="7" id="KW-0675">Receptor</keyword>
<evidence type="ECO:0000256" key="3">
    <source>
        <dbReference type="ARBA" id="ARBA00022692"/>
    </source>
</evidence>
<sequence length="66" mass="7490">VCSFLSVWFIVAFTVERFIAVRYPLKRPSLCTVSKAKIVLVSLSLAASICYTPYIFIVEVVRTDMK</sequence>
<dbReference type="Pfam" id="PF00001">
    <property type="entry name" value="7tm_1"/>
    <property type="match status" value="1"/>
</dbReference>
<dbReference type="PANTHER" id="PTHR24243">
    <property type="entry name" value="G-PROTEIN COUPLED RECEPTOR"/>
    <property type="match status" value="1"/>
</dbReference>
<dbReference type="Gene3D" id="1.20.1070.10">
    <property type="entry name" value="Rhodopsin 7-helix transmembrane proteins"/>
    <property type="match status" value="1"/>
</dbReference>
<evidence type="ECO:0000256" key="6">
    <source>
        <dbReference type="ARBA" id="ARBA00023136"/>
    </source>
</evidence>
<dbReference type="OrthoDB" id="9990906at2759"/>
<proteinExistence type="inferred from homology"/>
<keyword evidence="12" id="KW-1185">Reference proteome</keyword>
<evidence type="ECO:0000256" key="1">
    <source>
        <dbReference type="ARBA" id="ARBA00004141"/>
    </source>
</evidence>
<keyword evidence="4 9" id="KW-1133">Transmembrane helix</keyword>
<keyword evidence="8" id="KW-0807">Transducer</keyword>
<protein>
    <recommendedName>
        <fullName evidence="10">G-protein coupled receptors family 1 profile domain-containing protein</fullName>
    </recommendedName>
</protein>
<dbReference type="PANTHER" id="PTHR24243:SF230">
    <property type="entry name" value="G-PROTEIN COUPLED RECEPTORS FAMILY 1 PROFILE DOMAIN-CONTAINING PROTEIN"/>
    <property type="match status" value="1"/>
</dbReference>
<feature type="transmembrane region" description="Helical" evidence="9">
    <location>
        <begin position="37"/>
        <end position="57"/>
    </location>
</feature>
<feature type="domain" description="G-protein coupled receptors family 1 profile" evidence="10">
    <location>
        <begin position="1"/>
        <end position="66"/>
    </location>
</feature>